<reference evidence="1 2" key="1">
    <citation type="submission" date="2015-09" db="EMBL/GenBank/DDBJ databases">
        <title>Genome sequence of ICMP 19499.</title>
        <authorList>
            <person name="Visnovsky S.B."/>
            <person name="Lu A."/>
            <person name="Panda P."/>
            <person name="Pitman A.R."/>
        </authorList>
    </citation>
    <scope>NUCLEOTIDE SEQUENCE [LARGE SCALE GENOMIC DNA]</scope>
    <source>
        <strain evidence="1 2">ICMP 19499</strain>
    </source>
</reference>
<organism evidence="1 2">
    <name type="scientific">Pseudomonas savastanoi</name>
    <name type="common">Pseudomonas syringae pv. savastanoi</name>
    <dbReference type="NCBI Taxonomy" id="29438"/>
    <lineage>
        <taxon>Bacteria</taxon>
        <taxon>Pseudomonadati</taxon>
        <taxon>Pseudomonadota</taxon>
        <taxon>Gammaproteobacteria</taxon>
        <taxon>Pseudomonadales</taxon>
        <taxon>Pseudomonadaceae</taxon>
        <taxon>Pseudomonas</taxon>
    </lineage>
</organism>
<dbReference type="RefSeq" id="WP_058402048.1">
    <property type="nucleotide sequence ID" value="NZ_LKCI01000037.1"/>
</dbReference>
<evidence type="ECO:0000313" key="1">
    <source>
        <dbReference type="EMBL" id="KTC58844.1"/>
    </source>
</evidence>
<dbReference type="Proteomes" id="UP000054513">
    <property type="component" value="Unassembled WGS sequence"/>
</dbReference>
<protein>
    <submittedName>
        <fullName evidence="1">Uncharacterized protein</fullName>
    </submittedName>
</protein>
<gene>
    <name evidence="1" type="ORF">AO287_17480</name>
</gene>
<name>A0AAW3LZ32_PSESS</name>
<evidence type="ECO:0000313" key="2">
    <source>
        <dbReference type="Proteomes" id="UP000054513"/>
    </source>
</evidence>
<comment type="caution">
    <text evidence="1">The sequence shown here is derived from an EMBL/GenBank/DDBJ whole genome shotgun (WGS) entry which is preliminary data.</text>
</comment>
<dbReference type="EMBL" id="LKCI01000037">
    <property type="protein sequence ID" value="KTC58844.1"/>
    <property type="molecule type" value="Genomic_DNA"/>
</dbReference>
<accession>A0AAW3LZ32</accession>
<dbReference type="AlphaFoldDB" id="A0AAW3LZ32"/>
<proteinExistence type="predicted"/>
<sequence>MSDDPYVKKIFGTDGLHFIQLTQQLIHDFETDSTTYTYMPPSEFHLLMANDWKSGAKVYWMEMLGRAHLAAATSIIRASRWSSGMTTCYAAGLFLPFCACFRALIESTADTYDALSSVAINLSECRADVNNVLKLAATKSLIAGELEEKLIHFSHARKLPTKNASPKSHNAKQAANYVNTLEKAGLAGLYELYSELCQYTHPAAHSVASSLLPTSEDSFNLTTVCDSLQIELMIEKNKPLLLPLLMYAFNPGALILKVLLHFDAPQFHASGIRRVDLSGISGWISCAKKMGVKP</sequence>